<keyword evidence="6 13" id="KW-0456">Lyase</keyword>
<dbReference type="SMART" id="SM01004">
    <property type="entry name" value="ALAD"/>
    <property type="match status" value="1"/>
</dbReference>
<feature type="binding site" evidence="10">
    <location>
        <position position="319"/>
    </location>
    <ligand>
        <name>5-aminolevulinate</name>
        <dbReference type="ChEBI" id="CHEBI:356416"/>
        <label>2</label>
    </ligand>
</feature>
<dbReference type="InterPro" id="IPR001731">
    <property type="entry name" value="ALAD"/>
</dbReference>
<dbReference type="AlphaFoldDB" id="A4B9V5"/>
<gene>
    <name evidence="15" type="ORF">MED297_21002</name>
</gene>
<dbReference type="PANTHER" id="PTHR11458">
    <property type="entry name" value="DELTA-AMINOLEVULINIC ACID DEHYDRATASE"/>
    <property type="match status" value="1"/>
</dbReference>
<evidence type="ECO:0000256" key="5">
    <source>
        <dbReference type="ARBA" id="ARBA00023133"/>
    </source>
</evidence>
<dbReference type="NCBIfam" id="NF006762">
    <property type="entry name" value="PRK09283.1"/>
    <property type="match status" value="1"/>
</dbReference>
<dbReference type="UniPathway" id="UPA00251">
    <property type="reaction ID" value="UER00318"/>
</dbReference>
<evidence type="ECO:0000256" key="6">
    <source>
        <dbReference type="ARBA" id="ARBA00023239"/>
    </source>
</evidence>
<dbReference type="PROSITE" id="PS00169">
    <property type="entry name" value="D_ALA_DEHYDRATASE"/>
    <property type="match status" value="1"/>
</dbReference>
<keyword evidence="11" id="KW-0479">Metal-binding</keyword>
<feature type="binding site" evidence="10">
    <location>
        <position position="280"/>
    </location>
    <ligand>
        <name>5-aminolevulinate</name>
        <dbReference type="ChEBI" id="CHEBI:356416"/>
        <label>2</label>
    </ligand>
</feature>
<evidence type="ECO:0000313" key="16">
    <source>
        <dbReference type="Proteomes" id="UP000005953"/>
    </source>
</evidence>
<dbReference type="EMBL" id="AAOE01000001">
    <property type="protein sequence ID" value="EAR11406.1"/>
    <property type="molecule type" value="Genomic_DNA"/>
</dbReference>
<keyword evidence="11" id="KW-0862">Zinc</keyword>
<dbReference type="CDD" id="cd00384">
    <property type="entry name" value="ALAD_PBGS"/>
    <property type="match status" value="1"/>
</dbReference>
<dbReference type="RefSeq" id="WP_008045035.1">
    <property type="nucleotide sequence ID" value="NZ_CH724151.1"/>
</dbReference>
<evidence type="ECO:0000256" key="12">
    <source>
        <dbReference type="PIRSR" id="PIRSR001415-5"/>
    </source>
</evidence>
<evidence type="ECO:0000256" key="10">
    <source>
        <dbReference type="PIRSR" id="PIRSR001415-2"/>
    </source>
</evidence>
<dbReference type="Pfam" id="PF00490">
    <property type="entry name" value="ALAD"/>
    <property type="match status" value="1"/>
</dbReference>
<dbReference type="GO" id="GO:0006782">
    <property type="term" value="P:protoporphyrinogen IX biosynthetic process"/>
    <property type="evidence" value="ECO:0007669"/>
    <property type="project" value="UniProtKB-UniPathway"/>
</dbReference>
<dbReference type="InterPro" id="IPR013785">
    <property type="entry name" value="Aldolase_TIM"/>
</dbReference>
<keyword evidence="5" id="KW-0350">Heme biosynthesis</keyword>
<evidence type="ECO:0000256" key="1">
    <source>
        <dbReference type="ARBA" id="ARBA00004694"/>
    </source>
</evidence>
<sequence length="332" mass="36144">MAADHLITPTPDFRFRRLRRTAALRDLVRQTHLRVEDLILPLFIEEDISEAVAISSMPGVYRYPEKDLADIVRKAAALGIRAIILFGVSHHKDDCGSDSWQEDGLMARMIRTAKTAAPDMVVISDNCFCEYTDHGHCGVIAGDDVDNDATLANLARQSVVAAQAGADMIAPSGMMDGMISAIRAGLDDAGFSHIPVMSYSTKFASAFYGPFRDAVDSTFKGTRESYQMDPGNAREALAESLQDEAEGADLLMVKPGTAYLDVIADIRAHSERPLAVYHVSGEYAMIKAGAAAGVIDEKAIVLETMTAFKRAGCDLIITYYAEDIARWLASER</sequence>
<keyword evidence="12" id="KW-0460">Magnesium</keyword>
<feature type="active site" description="Schiff-base intermediate with substrate" evidence="9">
    <location>
        <position position="202"/>
    </location>
</feature>
<feature type="binding site" evidence="11">
    <location>
        <position position="127"/>
    </location>
    <ligand>
        <name>Zn(2+)</name>
        <dbReference type="ChEBI" id="CHEBI:29105"/>
        <note>catalytic</note>
    </ligand>
</feature>
<evidence type="ECO:0000256" key="9">
    <source>
        <dbReference type="PIRSR" id="PIRSR001415-1"/>
    </source>
</evidence>
<dbReference type="EC" id="4.2.1.24" evidence="3 13"/>
<dbReference type="GO" id="GO:0005829">
    <property type="term" value="C:cytosol"/>
    <property type="evidence" value="ECO:0007669"/>
    <property type="project" value="TreeGrafter"/>
</dbReference>
<dbReference type="NCBIfam" id="NF009923">
    <property type="entry name" value="PRK13384.1"/>
    <property type="match status" value="1"/>
</dbReference>
<comment type="caution">
    <text evidence="15">The sequence shown here is derived from an EMBL/GenBank/DDBJ whole genome shotgun (WGS) entry which is preliminary data.</text>
</comment>
<dbReference type="GO" id="GO:0004655">
    <property type="term" value="F:porphobilinogen synthase activity"/>
    <property type="evidence" value="ECO:0007669"/>
    <property type="project" value="UniProtKB-EC"/>
</dbReference>
<dbReference type="SUPFAM" id="SSF51569">
    <property type="entry name" value="Aldolase"/>
    <property type="match status" value="1"/>
</dbReference>
<keyword evidence="7 13" id="KW-0627">Porphyrin biosynthesis</keyword>
<dbReference type="PANTHER" id="PTHR11458:SF1">
    <property type="entry name" value="DELTA-AMINOLEVULINIC ACID DEHYDRATASE"/>
    <property type="match status" value="1"/>
</dbReference>
<comment type="subunit">
    <text evidence="13">Homooctamer.</text>
</comment>
<name>A4B9V5_9GAMM</name>
<dbReference type="HOGENOM" id="CLU_035731_0_0_6"/>
<protein>
    <recommendedName>
        <fullName evidence="4 13">Delta-aminolevulinic acid dehydratase</fullName>
        <ecNumber evidence="3 13">4.2.1.24</ecNumber>
    </recommendedName>
</protein>
<comment type="similarity">
    <text evidence="2 14">Belongs to the ALAD family.</text>
</comment>
<dbReference type="PRINTS" id="PR00144">
    <property type="entry name" value="DALDHYDRTASE"/>
</dbReference>
<evidence type="ECO:0000256" key="3">
    <source>
        <dbReference type="ARBA" id="ARBA00012053"/>
    </source>
</evidence>
<feature type="binding site" evidence="10">
    <location>
        <position position="223"/>
    </location>
    <ligand>
        <name>5-aminolevulinate</name>
        <dbReference type="ChEBI" id="CHEBI:356416"/>
        <label>1</label>
    </ligand>
</feature>
<dbReference type="OrthoDB" id="9805001at2"/>
<dbReference type="GO" id="GO:0008270">
    <property type="term" value="F:zinc ion binding"/>
    <property type="evidence" value="ECO:0007669"/>
    <property type="project" value="TreeGrafter"/>
</dbReference>
<dbReference type="InterPro" id="IPR030656">
    <property type="entry name" value="ALAD_AS"/>
</dbReference>
<keyword evidence="16" id="KW-1185">Reference proteome</keyword>
<dbReference type="PIRSF" id="PIRSF001415">
    <property type="entry name" value="Porphbilin_synth"/>
    <property type="match status" value="1"/>
</dbReference>
<feature type="binding site" evidence="11">
    <location>
        <position position="129"/>
    </location>
    <ligand>
        <name>Zn(2+)</name>
        <dbReference type="ChEBI" id="CHEBI:29105"/>
        <note>catalytic</note>
    </ligand>
</feature>
<feature type="active site" description="Schiff-base intermediate with substrate" evidence="9">
    <location>
        <position position="254"/>
    </location>
</feature>
<evidence type="ECO:0000313" key="15">
    <source>
        <dbReference type="EMBL" id="EAR11406.1"/>
    </source>
</evidence>
<evidence type="ECO:0000256" key="7">
    <source>
        <dbReference type="ARBA" id="ARBA00023244"/>
    </source>
</evidence>
<reference evidence="15 16" key="1">
    <citation type="submission" date="2006-02" db="EMBL/GenBank/DDBJ databases">
        <authorList>
            <person name="Pinhassi J."/>
            <person name="Pedros-Alio C."/>
            <person name="Ferriera S."/>
            <person name="Johnson J."/>
            <person name="Kravitz S."/>
            <person name="Halpern A."/>
            <person name="Remington K."/>
            <person name="Beeson K."/>
            <person name="Tran B."/>
            <person name="Rogers Y.-H."/>
            <person name="Friedman R."/>
            <person name="Venter J.C."/>
        </authorList>
    </citation>
    <scope>NUCLEOTIDE SEQUENCE [LARGE SCALE GENOMIC DNA]</scope>
    <source>
        <strain evidence="15 16">MED297</strain>
    </source>
</reference>
<feature type="binding site" evidence="12">
    <location>
        <position position="239"/>
    </location>
    <ligand>
        <name>Mg(2+)</name>
        <dbReference type="ChEBI" id="CHEBI:18420"/>
    </ligand>
</feature>
<evidence type="ECO:0000256" key="8">
    <source>
        <dbReference type="ARBA" id="ARBA00047651"/>
    </source>
</evidence>
<dbReference type="STRING" id="314283.MED297_21002"/>
<evidence type="ECO:0000256" key="2">
    <source>
        <dbReference type="ARBA" id="ARBA00008055"/>
    </source>
</evidence>
<feature type="binding site" evidence="11">
    <location>
        <position position="137"/>
    </location>
    <ligand>
        <name>Zn(2+)</name>
        <dbReference type="ChEBI" id="CHEBI:29105"/>
        <note>catalytic</note>
    </ligand>
</feature>
<evidence type="ECO:0000256" key="11">
    <source>
        <dbReference type="PIRSR" id="PIRSR001415-3"/>
    </source>
</evidence>
<proteinExistence type="inferred from homology"/>
<accession>A4B9V5</accession>
<feature type="binding site" evidence="10">
    <location>
        <position position="212"/>
    </location>
    <ligand>
        <name>5-aminolevulinate</name>
        <dbReference type="ChEBI" id="CHEBI:356416"/>
        <label>1</label>
    </ligand>
</feature>
<dbReference type="FunFam" id="3.20.20.70:FF:000019">
    <property type="entry name" value="Delta-aminolevulinic acid dehydratase"/>
    <property type="match status" value="1"/>
</dbReference>
<evidence type="ECO:0000256" key="13">
    <source>
        <dbReference type="RuleBase" id="RU000515"/>
    </source>
</evidence>
<organism evidence="15 16">
    <name type="scientific">Reinekea blandensis MED297</name>
    <dbReference type="NCBI Taxonomy" id="314283"/>
    <lineage>
        <taxon>Bacteria</taxon>
        <taxon>Pseudomonadati</taxon>
        <taxon>Pseudomonadota</taxon>
        <taxon>Gammaproteobacteria</taxon>
        <taxon>Oceanospirillales</taxon>
        <taxon>Saccharospirillaceae</taxon>
        <taxon>Reinekea</taxon>
    </lineage>
</organism>
<comment type="pathway">
    <text evidence="1">Porphyrin-containing compound metabolism; protoporphyrin-IX biosynthesis; coproporphyrinogen-III from 5-aminolevulinate: step 1/4.</text>
</comment>
<comment type="catalytic activity">
    <reaction evidence="8 13">
        <text>2 5-aminolevulinate = porphobilinogen + 2 H2O + H(+)</text>
        <dbReference type="Rhea" id="RHEA:24064"/>
        <dbReference type="ChEBI" id="CHEBI:15377"/>
        <dbReference type="ChEBI" id="CHEBI:15378"/>
        <dbReference type="ChEBI" id="CHEBI:58126"/>
        <dbReference type="ChEBI" id="CHEBI:356416"/>
        <dbReference type="EC" id="4.2.1.24"/>
    </reaction>
</comment>
<dbReference type="Proteomes" id="UP000005953">
    <property type="component" value="Unassembled WGS sequence"/>
</dbReference>
<evidence type="ECO:0000256" key="14">
    <source>
        <dbReference type="RuleBase" id="RU004161"/>
    </source>
</evidence>
<dbReference type="Gene3D" id="3.20.20.70">
    <property type="entry name" value="Aldolase class I"/>
    <property type="match status" value="1"/>
</dbReference>
<evidence type="ECO:0000256" key="4">
    <source>
        <dbReference type="ARBA" id="ARBA00020771"/>
    </source>
</evidence>